<evidence type="ECO:0000256" key="2">
    <source>
        <dbReference type="PROSITE-ProRule" id="PRU00504"/>
    </source>
</evidence>
<dbReference type="Pfam" id="PF17170">
    <property type="entry name" value="DUF5128"/>
    <property type="match status" value="1"/>
</dbReference>
<evidence type="ECO:0008006" key="4">
    <source>
        <dbReference type="Google" id="ProtNLM"/>
    </source>
</evidence>
<proteinExistence type="predicted"/>
<reference evidence="3" key="1">
    <citation type="submission" date="2021-01" db="EMBL/GenBank/DDBJ databases">
        <authorList>
            <person name="Corre E."/>
            <person name="Pelletier E."/>
            <person name="Niang G."/>
            <person name="Scheremetjew M."/>
            <person name="Finn R."/>
            <person name="Kale V."/>
            <person name="Holt S."/>
            <person name="Cochrane G."/>
            <person name="Meng A."/>
            <person name="Brown T."/>
            <person name="Cohen L."/>
        </authorList>
    </citation>
    <scope>NUCLEOTIDE SEQUENCE</scope>
    <source>
        <strain evidence="3">CCMP281</strain>
    </source>
</reference>
<dbReference type="EMBL" id="HBHX01063578">
    <property type="protein sequence ID" value="CAE0144103.1"/>
    <property type="molecule type" value="Transcribed_RNA"/>
</dbReference>
<dbReference type="InterPro" id="IPR015943">
    <property type="entry name" value="WD40/YVTN_repeat-like_dom_sf"/>
</dbReference>
<dbReference type="InterPro" id="IPR001258">
    <property type="entry name" value="NHL_repeat"/>
</dbReference>
<dbReference type="Pfam" id="PF01436">
    <property type="entry name" value="NHL"/>
    <property type="match status" value="1"/>
</dbReference>
<dbReference type="Gene3D" id="2.130.10.10">
    <property type="entry name" value="YVTN repeat-like/Quinoprotein amine dehydrogenase"/>
    <property type="match status" value="1"/>
</dbReference>
<sequence>MMMHIYGQLGMRHFLPTAAVCRSWRDVAEAKLSQWRVLSLSTVVDANIGLRGPDSVNLMPDGRSLCIADNGNDRLLVISPDGGQVLRTVRLEGSLGSLKFHTGIAANEDAFFVIDNNAHCVRKLRLKDGAPVARVGKMGHEDGNLAFPEGLALLGGRMYVADGGNNRICVFDTDMRFCFSFGQRGSVPGKLNGPVGLAPDDENSQLFVADSSNHRLAVFSEKGKFRRCIGSKGSAPGCFMDPCGIALAHGNVYVAEYQGRRIQVLTPLGEPLQILFLPGKSMLAGICATPYRMYVADPSSNVLHVLEVNWRFRNS</sequence>
<feature type="repeat" description="NHL" evidence="2">
    <location>
        <begin position="179"/>
        <end position="222"/>
    </location>
</feature>
<keyword evidence="1" id="KW-0677">Repeat</keyword>
<dbReference type="InterPro" id="IPR050952">
    <property type="entry name" value="TRIM-NHL_E3_ligases"/>
</dbReference>
<protein>
    <recommendedName>
        <fullName evidence="4">SMP-30/Gluconolactonase/LRE-like region domain-containing protein</fullName>
    </recommendedName>
</protein>
<dbReference type="GO" id="GO:0008270">
    <property type="term" value="F:zinc ion binding"/>
    <property type="evidence" value="ECO:0007669"/>
    <property type="project" value="UniProtKB-KW"/>
</dbReference>
<accession>A0A7S3BT01</accession>
<name>A0A7S3BT01_9EUKA</name>
<feature type="repeat" description="NHL" evidence="2">
    <location>
        <begin position="132"/>
        <end position="174"/>
    </location>
</feature>
<dbReference type="PANTHER" id="PTHR24104:SF25">
    <property type="entry name" value="PROTEIN LIN-41"/>
    <property type="match status" value="1"/>
</dbReference>
<evidence type="ECO:0000256" key="1">
    <source>
        <dbReference type="ARBA" id="ARBA00022737"/>
    </source>
</evidence>
<dbReference type="PANTHER" id="PTHR24104">
    <property type="entry name" value="E3 UBIQUITIN-PROTEIN LIGASE NHLRC1-RELATED"/>
    <property type="match status" value="1"/>
</dbReference>
<dbReference type="Gene3D" id="2.120.10.30">
    <property type="entry name" value="TolB, C-terminal domain"/>
    <property type="match status" value="1"/>
</dbReference>
<dbReference type="PROSITE" id="PS51125">
    <property type="entry name" value="NHL"/>
    <property type="match status" value="2"/>
</dbReference>
<dbReference type="InterPro" id="IPR011042">
    <property type="entry name" value="6-blade_b-propeller_TolB-like"/>
</dbReference>
<evidence type="ECO:0000313" key="3">
    <source>
        <dbReference type="EMBL" id="CAE0144103.1"/>
    </source>
</evidence>
<dbReference type="AlphaFoldDB" id="A0A7S3BT01"/>
<dbReference type="SUPFAM" id="SSF101898">
    <property type="entry name" value="NHL repeat"/>
    <property type="match status" value="1"/>
</dbReference>
<organism evidence="3">
    <name type="scientific">Haptolina ericina</name>
    <dbReference type="NCBI Taxonomy" id="156174"/>
    <lineage>
        <taxon>Eukaryota</taxon>
        <taxon>Haptista</taxon>
        <taxon>Haptophyta</taxon>
        <taxon>Prymnesiophyceae</taxon>
        <taxon>Prymnesiales</taxon>
        <taxon>Prymnesiaceae</taxon>
        <taxon>Haptolina</taxon>
    </lineage>
</organism>
<dbReference type="CDD" id="cd05819">
    <property type="entry name" value="NHL"/>
    <property type="match status" value="1"/>
</dbReference>
<gene>
    <name evidence="3" type="ORF">HERI1096_LOCUS35159</name>
</gene>